<dbReference type="GO" id="GO:0005886">
    <property type="term" value="C:plasma membrane"/>
    <property type="evidence" value="ECO:0007669"/>
    <property type="project" value="InterPro"/>
</dbReference>
<dbReference type="AlphaFoldDB" id="A0A059VZ68"/>
<dbReference type="Pfam" id="PF09604">
    <property type="entry name" value="Potass_KdpF"/>
    <property type="match status" value="1"/>
</dbReference>
<evidence type="ECO:0000313" key="1">
    <source>
        <dbReference type="EMBL" id="GCB88507.1"/>
    </source>
</evidence>
<dbReference type="Proteomes" id="UP000288351">
    <property type="component" value="Unassembled WGS sequence"/>
</dbReference>
<dbReference type="NCBIfam" id="TIGR02115">
    <property type="entry name" value="potass_kdpF"/>
    <property type="match status" value="1"/>
</dbReference>
<accession>A0A059VZ68</accession>
<dbReference type="EMBL" id="BHXC01000006">
    <property type="protein sequence ID" value="GCB88507.1"/>
    <property type="molecule type" value="Genomic_DNA"/>
</dbReference>
<sequence>MSVENIVGLIVAAALVIYLVLCLLFPEKF</sequence>
<dbReference type="GO" id="GO:0008556">
    <property type="term" value="F:P-type potassium transmembrane transporter activity"/>
    <property type="evidence" value="ECO:0007669"/>
    <property type="project" value="InterPro"/>
</dbReference>
<dbReference type="RefSeq" id="WP_037635391.1">
    <property type="nucleotide sequence ID" value="NZ_BHXC01000006.1"/>
</dbReference>
<gene>
    <name evidence="1" type="ORF">SALB_01178</name>
</gene>
<dbReference type="InterPro" id="IPR011726">
    <property type="entry name" value="KdpF"/>
</dbReference>
<name>A0A059VZ68_STRNR</name>
<evidence type="ECO:0000313" key="2">
    <source>
        <dbReference type="Proteomes" id="UP000288351"/>
    </source>
</evidence>
<protein>
    <submittedName>
        <fullName evidence="1">K+-transporting ATPase subunit F</fullName>
    </submittedName>
</protein>
<organism evidence="1 2">
    <name type="scientific">Streptomyces noursei</name>
    <name type="common">Streptomyces albulus</name>
    <dbReference type="NCBI Taxonomy" id="1971"/>
    <lineage>
        <taxon>Bacteria</taxon>
        <taxon>Bacillati</taxon>
        <taxon>Actinomycetota</taxon>
        <taxon>Actinomycetes</taxon>
        <taxon>Kitasatosporales</taxon>
        <taxon>Streptomycetaceae</taxon>
        <taxon>Streptomyces</taxon>
    </lineage>
</organism>
<proteinExistence type="predicted"/>
<reference evidence="1 2" key="1">
    <citation type="journal article" date="2019" name="Microbiol. Resour. Announc.">
        <title>Draft Genome Sequence of the Most Traditional epsilon-Poly-l-Lysine Producer, Streptomyces albulus NBRC14147.</title>
        <authorList>
            <person name="Yamanaka K."/>
            <person name="Hamano Y."/>
        </authorList>
    </citation>
    <scope>NUCLEOTIDE SEQUENCE [LARGE SCALE GENOMIC DNA]</scope>
    <source>
        <strain evidence="1 2">NBRC 14147</strain>
    </source>
</reference>
<dbReference type="STRING" id="68570.DC74_373"/>
<comment type="caution">
    <text evidence="1">The sequence shown here is derived from an EMBL/GenBank/DDBJ whole genome shotgun (WGS) entry which is preliminary data.</text>
</comment>